<dbReference type="EMBL" id="FOOE01000003">
    <property type="protein sequence ID" value="SFF57778.1"/>
    <property type="molecule type" value="Genomic_DNA"/>
</dbReference>
<dbReference type="InterPro" id="IPR029052">
    <property type="entry name" value="Metallo-depent_PP-like"/>
</dbReference>
<dbReference type="eggNOG" id="COG2843">
    <property type="taxonomic scope" value="Bacteria"/>
</dbReference>
<dbReference type="STRING" id="1529.SAMN04487885_10388"/>
<keyword evidence="5" id="KW-1185">Reference proteome</keyword>
<dbReference type="Pfam" id="PF09587">
    <property type="entry name" value="PGA_cap"/>
    <property type="match status" value="1"/>
</dbReference>
<dbReference type="AlphaFoldDB" id="A0A1I2JUL7"/>
<dbReference type="SMART" id="SM00854">
    <property type="entry name" value="PGA_cap"/>
    <property type="match status" value="1"/>
</dbReference>
<dbReference type="CDD" id="cd07381">
    <property type="entry name" value="MPP_CapA"/>
    <property type="match status" value="1"/>
</dbReference>
<dbReference type="Gene3D" id="3.60.21.10">
    <property type="match status" value="1"/>
</dbReference>
<evidence type="ECO:0000313" key="5">
    <source>
        <dbReference type="Proteomes" id="UP000182135"/>
    </source>
</evidence>
<accession>A0A1I2JUL7</accession>
<feature type="region of interest" description="Disordered" evidence="2">
    <location>
        <begin position="52"/>
        <end position="76"/>
    </location>
</feature>
<comment type="similarity">
    <text evidence="1">Belongs to the CapA family.</text>
</comment>
<dbReference type="RefSeq" id="WP_074844522.1">
    <property type="nucleotide sequence ID" value="NZ_FOOE01000003.1"/>
</dbReference>
<dbReference type="InterPro" id="IPR052169">
    <property type="entry name" value="CW_Biosynth-Accessory"/>
</dbReference>
<name>A0A1I2JUL7_9CLOT</name>
<organism evidence="4 5">
    <name type="scientific">Clostridium cadaveris</name>
    <dbReference type="NCBI Taxonomy" id="1529"/>
    <lineage>
        <taxon>Bacteria</taxon>
        <taxon>Bacillati</taxon>
        <taxon>Bacillota</taxon>
        <taxon>Clostridia</taxon>
        <taxon>Eubacteriales</taxon>
        <taxon>Clostridiaceae</taxon>
        <taxon>Clostridium</taxon>
    </lineage>
</organism>
<evidence type="ECO:0000259" key="3">
    <source>
        <dbReference type="SMART" id="SM00854"/>
    </source>
</evidence>
<dbReference type="InterPro" id="IPR019079">
    <property type="entry name" value="Capsule_synth_CapA"/>
</dbReference>
<protein>
    <submittedName>
        <fullName evidence="4">Poly-gamma-glutamate synthesis protein (Capsule biosynthesis protein)</fullName>
    </submittedName>
</protein>
<dbReference type="PANTHER" id="PTHR33393:SF13">
    <property type="entry name" value="PGA BIOSYNTHESIS PROTEIN CAPA"/>
    <property type="match status" value="1"/>
</dbReference>
<dbReference type="Proteomes" id="UP000182135">
    <property type="component" value="Unassembled WGS sequence"/>
</dbReference>
<dbReference type="SUPFAM" id="SSF56300">
    <property type="entry name" value="Metallo-dependent phosphatases"/>
    <property type="match status" value="1"/>
</dbReference>
<feature type="domain" description="Capsule synthesis protein CapA" evidence="3">
    <location>
        <begin position="85"/>
        <end position="317"/>
    </location>
</feature>
<evidence type="ECO:0000256" key="1">
    <source>
        <dbReference type="ARBA" id="ARBA00005662"/>
    </source>
</evidence>
<gene>
    <name evidence="4" type="ORF">SAMN04487885_10388</name>
</gene>
<evidence type="ECO:0000313" key="4">
    <source>
        <dbReference type="EMBL" id="SFF57778.1"/>
    </source>
</evidence>
<dbReference type="PANTHER" id="PTHR33393">
    <property type="entry name" value="POLYGLUTAMINE SYNTHESIS ACCESSORY PROTEIN RV0574C-RELATED"/>
    <property type="match status" value="1"/>
</dbReference>
<reference evidence="4 5" key="1">
    <citation type="submission" date="2016-10" db="EMBL/GenBank/DDBJ databases">
        <authorList>
            <person name="de Groot N.N."/>
        </authorList>
    </citation>
    <scope>NUCLEOTIDE SEQUENCE [LARGE SCALE GENOMIC DNA]</scope>
    <source>
        <strain evidence="4 5">NLAE-zl-G419</strain>
    </source>
</reference>
<evidence type="ECO:0000256" key="2">
    <source>
        <dbReference type="SAM" id="MobiDB-lite"/>
    </source>
</evidence>
<dbReference type="OrthoDB" id="9810906at2"/>
<proteinExistence type="inferred from homology"/>
<sequence>MGKRTDNNNTRQLRRKKLRRRKIAVLILALCFILGCTLAALKLSSNHSKNEEISDESKVAVDENKESQEPVKEEPEMKEVREEILLTFAGDCTLGTDTKFGYAGSLPAMFENQNKNYSYFFKNVYDIFSNDDYTLVNLETPLTDATVKADKGSGTVYHFKGPKDYINILTSSSIDGVSIANNHMNDYGKQGLTDTVETLSSNKVDFCGKNYKIEKEIKGTKFLFLGYEGWSFNNELKNQISNDIKEGKNNGSIVIPYFHWGIEKQYQPYDVQINLAHFSIDEGADMVIGSHPHVIQSLENYNNKLIVYSLGNFSFGGNFNPSDKRTFILQTNIKTLNGALDAINYKVIPASISSVDYKNDYAPTPMTGDNKVQLLNKLNSLSPSLNGKISDEFFSMQ</sequence>